<name>A0ABS7KSG7_9BACL</name>
<evidence type="ECO:0000313" key="3">
    <source>
        <dbReference type="Proteomes" id="UP000706031"/>
    </source>
</evidence>
<dbReference type="Proteomes" id="UP000706031">
    <property type="component" value="Unassembled WGS sequence"/>
</dbReference>
<protein>
    <recommendedName>
        <fullName evidence="1">Butirosin biosynthesis protein H N-terminal domain-containing protein</fullName>
    </recommendedName>
</protein>
<evidence type="ECO:0000259" key="1">
    <source>
        <dbReference type="Pfam" id="PF14399"/>
    </source>
</evidence>
<comment type="caution">
    <text evidence="2">The sequence shown here is derived from an EMBL/GenBank/DDBJ whole genome shotgun (WGS) entry which is preliminary data.</text>
</comment>
<sequence>MTKNHCYYYIIARLAKEKGIDLNEIDIFYLLGGYGLKIEEMNNGYFPHISVTGNKVNNEIFEDRTGIKFFHLNYTTEKFEVANLIEALKVRNYVSAVANCYFLTYDHLNYKNNIGSHFIFIHQYDISNDTFLVSDNKFECVSIKRNDLDIALKNVPNSNNEVSFFDIEVVVEDVGIKDRIPEIIKLNALELLKNCKKELLNLKKGLEKLKTLEPIYKSLSYTETLNSIKSLNGPIVSRKYLLQSFTDDEIRREINKLIGMWEKLCISLYKIYEIGTDINLDGQLEDILELELLINEKILNNGRIVI</sequence>
<dbReference type="InterPro" id="IPR026935">
    <property type="entry name" value="BtrH_N"/>
</dbReference>
<feature type="domain" description="Butirosin biosynthesis protein H N-terminal" evidence="1">
    <location>
        <begin position="5"/>
        <end position="136"/>
    </location>
</feature>
<reference evidence="2 3" key="1">
    <citation type="submission" date="2020-08" db="EMBL/GenBank/DDBJ databases">
        <title>Fungal Genomes of the International Space Station.</title>
        <authorList>
            <person name="Seuylemezian A."/>
            <person name="Singh N.K."/>
            <person name="Wood J."/>
            <person name="Venkateswaran K."/>
        </authorList>
    </citation>
    <scope>NUCLEOTIDE SEQUENCE [LARGE SCALE GENOMIC DNA]</scope>
    <source>
        <strain evidence="2 3">S/N-304-OC-R4</strain>
    </source>
</reference>
<dbReference type="RefSeq" id="WP_221791699.1">
    <property type="nucleotide sequence ID" value="NZ_JACLIC010000061.1"/>
</dbReference>
<dbReference type="EMBL" id="JACLIC010000061">
    <property type="protein sequence ID" value="MBY0207108.1"/>
    <property type="molecule type" value="Genomic_DNA"/>
</dbReference>
<evidence type="ECO:0000313" key="2">
    <source>
        <dbReference type="EMBL" id="MBY0207108.1"/>
    </source>
</evidence>
<dbReference type="Pfam" id="PF14399">
    <property type="entry name" value="BtrH_N"/>
    <property type="match status" value="1"/>
</dbReference>
<gene>
    <name evidence="2" type="ORF">H7T88_28155</name>
</gene>
<proteinExistence type="predicted"/>
<keyword evidence="3" id="KW-1185">Reference proteome</keyword>
<accession>A0ABS7KSG7</accession>
<organism evidence="2 3">
    <name type="scientific">Paenibacillus cucumis</name>
    <name type="common">ex Kampfer et al. 2016</name>
    <dbReference type="NCBI Taxonomy" id="1776858"/>
    <lineage>
        <taxon>Bacteria</taxon>
        <taxon>Bacillati</taxon>
        <taxon>Bacillota</taxon>
        <taxon>Bacilli</taxon>
        <taxon>Bacillales</taxon>
        <taxon>Paenibacillaceae</taxon>
        <taxon>Paenibacillus</taxon>
    </lineage>
</organism>